<comment type="caution">
    <text evidence="1">The sequence shown here is derived from an EMBL/GenBank/DDBJ whole genome shotgun (WGS) entry which is preliminary data.</text>
</comment>
<accession>A0AAP8LSH5</accession>
<evidence type="ECO:0000313" key="1">
    <source>
        <dbReference type="EMBL" id="PKZ60232.1"/>
    </source>
</evidence>
<evidence type="ECO:0000313" key="2">
    <source>
        <dbReference type="Proteomes" id="UP000234905"/>
    </source>
</evidence>
<protein>
    <submittedName>
        <fullName evidence="1">Uncharacterized protein</fullName>
    </submittedName>
</protein>
<reference evidence="1 2" key="1">
    <citation type="submission" date="2017-12" db="EMBL/GenBank/DDBJ databases">
        <title>Phylogenetic diversity of female urinary microbiome.</title>
        <authorList>
            <person name="Thomas-White K."/>
            <person name="Wolfe A.J."/>
        </authorList>
    </citation>
    <scope>NUCLEOTIDE SEQUENCE [LARGE SCALE GENOMIC DNA]</scope>
    <source>
        <strain evidence="1 2">UMB0682</strain>
    </source>
</reference>
<dbReference type="Proteomes" id="UP000234905">
    <property type="component" value="Unassembled WGS sequence"/>
</dbReference>
<dbReference type="AlphaFoldDB" id="A0AAP8LSH5"/>
<sequence length="62" mass="7420">MFLVIKVVFVNPYYFQTFYLKVIRMWLAILQILSNIYTQAMLEEAYALESKASHQERITIKT</sequence>
<gene>
    <name evidence="1" type="ORF">CYJ61_02255</name>
</gene>
<name>A0AAP8LSH5_GARVA</name>
<proteinExistence type="predicted"/>
<dbReference type="EMBL" id="PKJN01000001">
    <property type="protein sequence ID" value="PKZ60232.1"/>
    <property type="molecule type" value="Genomic_DNA"/>
</dbReference>
<organism evidence="1 2">
    <name type="scientific">Gardnerella vaginalis</name>
    <dbReference type="NCBI Taxonomy" id="2702"/>
    <lineage>
        <taxon>Bacteria</taxon>
        <taxon>Bacillati</taxon>
        <taxon>Actinomycetota</taxon>
        <taxon>Actinomycetes</taxon>
        <taxon>Bifidobacteriales</taxon>
        <taxon>Bifidobacteriaceae</taxon>
        <taxon>Gardnerella</taxon>
    </lineage>
</organism>